<feature type="region of interest" description="Disordered" evidence="1">
    <location>
        <begin position="23"/>
        <end position="79"/>
    </location>
</feature>
<evidence type="ECO:0000256" key="1">
    <source>
        <dbReference type="SAM" id="MobiDB-lite"/>
    </source>
</evidence>
<dbReference type="Gramene" id="TraesMAC3D03G01893020.1">
    <property type="protein sequence ID" value="TraesMAC3D03G01893020.1.CDS1"/>
    <property type="gene ID" value="TraesMAC3D03G01893020"/>
</dbReference>
<dbReference type="Gramene" id="TraesROB_scaffold_039483_01G000200.1">
    <property type="protein sequence ID" value="TraesROB_scaffold_039483_01G000200.1"/>
    <property type="gene ID" value="TraesROB_scaffold_039483_01G000200"/>
</dbReference>
<dbReference type="Gramene" id="TraesCS3D03G0551600.1">
    <property type="protein sequence ID" value="TraesCS3D03G0551600.1.CDS1"/>
    <property type="gene ID" value="TraesCS3D03G0551600"/>
</dbReference>
<dbReference type="Gramene" id="TraesLAC3D03G01836170.1">
    <property type="protein sequence ID" value="TraesLAC3D03G01836170.1.CDS1"/>
    <property type="gene ID" value="TraesLAC3D03G01836170"/>
</dbReference>
<evidence type="ECO:0000313" key="3">
    <source>
        <dbReference type="Proteomes" id="UP000019116"/>
    </source>
</evidence>
<dbReference type="PANTHER" id="PTHR33237">
    <property type="entry name" value="F2P16.13 PROTEIN-RELATED"/>
    <property type="match status" value="1"/>
</dbReference>
<organism evidence="2">
    <name type="scientific">Triticum aestivum</name>
    <name type="common">Wheat</name>
    <dbReference type="NCBI Taxonomy" id="4565"/>
    <lineage>
        <taxon>Eukaryota</taxon>
        <taxon>Viridiplantae</taxon>
        <taxon>Streptophyta</taxon>
        <taxon>Embryophyta</taxon>
        <taxon>Tracheophyta</taxon>
        <taxon>Spermatophyta</taxon>
        <taxon>Magnoliopsida</taxon>
        <taxon>Liliopsida</taxon>
        <taxon>Poales</taxon>
        <taxon>Poaceae</taxon>
        <taxon>BOP clade</taxon>
        <taxon>Pooideae</taxon>
        <taxon>Triticodae</taxon>
        <taxon>Triticeae</taxon>
        <taxon>Triticinae</taxon>
        <taxon>Triticum</taxon>
    </lineage>
</organism>
<dbReference type="OrthoDB" id="674685at2759"/>
<proteinExistence type="predicted"/>
<gene>
    <name evidence="2" type="primary">LOC123078658</name>
</gene>
<dbReference type="EnsemblPlants" id="TraesCS3D02G221500.1">
    <property type="protein sequence ID" value="TraesCS3D02G221500.1.cds1"/>
    <property type="gene ID" value="TraesCS3D02G221500"/>
</dbReference>
<dbReference type="Gramene" id="TraesCAD_scaffold_000853_01G000300.1">
    <property type="protein sequence ID" value="TraesCAD_scaffold_000853_01G000300.1"/>
    <property type="gene ID" value="TraesCAD_scaffold_000853_01G000300"/>
</dbReference>
<dbReference type="RefSeq" id="XP_044357178.1">
    <property type="nucleotide sequence ID" value="XM_044501243.1"/>
</dbReference>
<dbReference type="Gramene" id="TraesPARA_EIv1.0_1110550.1">
    <property type="protein sequence ID" value="TraesPARA_EIv1.0_1110550.1.CDS1"/>
    <property type="gene ID" value="TraesPARA_EIv1.0_1110550"/>
</dbReference>
<dbReference type="Gramene" id="TraesCS3D02G221500.1">
    <property type="protein sequence ID" value="TraesCS3D02G221500.1.cds1"/>
    <property type="gene ID" value="TraesCS3D02G221500"/>
</dbReference>
<dbReference type="PANTHER" id="PTHR33237:SF7">
    <property type="entry name" value="SECRETED PROTEIN"/>
    <property type="match status" value="1"/>
</dbReference>
<reference evidence="2" key="2">
    <citation type="submission" date="2018-10" db="UniProtKB">
        <authorList>
            <consortium name="EnsemblPlants"/>
        </authorList>
    </citation>
    <scope>IDENTIFICATION</scope>
</reference>
<dbReference type="Gramene" id="TraesJUL3D03G01912800.1">
    <property type="protein sequence ID" value="TraesJUL3D03G01912800.1.CDS1"/>
    <property type="gene ID" value="TraesJUL3D03G01912800"/>
</dbReference>
<dbReference type="GeneID" id="123078658"/>
<dbReference type="Gramene" id="TraesCLE_scaffold_041458_01G000200.1">
    <property type="protein sequence ID" value="TraesCLE_scaffold_041458_01G000200.1"/>
    <property type="gene ID" value="TraesCLE_scaffold_041458_01G000200"/>
</dbReference>
<dbReference type="Proteomes" id="UP000019116">
    <property type="component" value="Chromosome 3D"/>
</dbReference>
<keyword evidence="3" id="KW-1185">Reference proteome</keyword>
<dbReference type="Gramene" id="TraesRN3D0100579000.1">
    <property type="protein sequence ID" value="TraesRN3D0100579000.1"/>
    <property type="gene ID" value="TraesRN3D0100579000"/>
</dbReference>
<dbReference type="Gramene" id="TraesNOR3D03G01921250.1">
    <property type="protein sequence ID" value="TraesNOR3D03G01921250.1.CDS1"/>
    <property type="gene ID" value="TraesNOR3D03G01921250"/>
</dbReference>
<evidence type="ECO:0000313" key="2">
    <source>
        <dbReference type="EnsemblPlants" id="TraesCS3D02G221500.1.cds1"/>
    </source>
</evidence>
<reference evidence="2" key="1">
    <citation type="submission" date="2018-08" db="EMBL/GenBank/DDBJ databases">
        <authorList>
            <person name="Rossello M."/>
        </authorList>
    </citation>
    <scope>NUCLEOTIDE SEQUENCE [LARGE SCALE GENOMIC DNA]</scope>
    <source>
        <strain evidence="2">cv. Chinese Spring</strain>
    </source>
</reference>
<dbReference type="AlphaFoldDB" id="A0A3B6GRP1"/>
<sequence length="137" mass="15190">MFAAMAILLSSIASRLRLRRRNKRITSSSGNPRPPFFSCGGGGDTLSPFVKPKTTRKLKAPSSTRFAEHGQDGGTVDDDDVGEPCLWRRTILLGQRCQPLEFSGAIHYDNDGRRLWHARTPLLSPGRSSEFGYIDRA</sequence>
<name>A0A3B6GRP1_WHEAT</name>
<dbReference type="Gramene" id="TraesSTA3D03G01889570.1">
    <property type="protein sequence ID" value="TraesSTA3D03G01889570.1.CDS1"/>
    <property type="gene ID" value="TraesSTA3D03G01889570"/>
</dbReference>
<dbReference type="Gramene" id="TraesLDM3D03G01893100.1">
    <property type="protein sequence ID" value="TraesLDM3D03G01893100.1.CDS1"/>
    <property type="gene ID" value="TraesLDM3D03G01893100"/>
</dbReference>
<accession>A0A3B6GRP1</accession>
<dbReference type="OMA" id="CQPLEFT"/>
<dbReference type="Gramene" id="TraesWEE_scaffold_095832_01G000200.1">
    <property type="protein sequence ID" value="TraesWEE_scaffold_095832_01G000200.1"/>
    <property type="gene ID" value="TraesWEE_scaffold_095832_01G000200"/>
</dbReference>
<protein>
    <submittedName>
        <fullName evidence="2">Uncharacterized protein</fullName>
    </submittedName>
</protein>
<dbReference type="Gramene" id="TraesARI3D03G01928200.1">
    <property type="protein sequence ID" value="TraesARI3D03G01928200.1.CDS1"/>
    <property type="gene ID" value="TraesARI3D03G01928200"/>
</dbReference>
<dbReference type="Gramene" id="TraesSYM3D03G01918250.1">
    <property type="protein sequence ID" value="TraesSYM3D03G01918250.1.CDS1"/>
    <property type="gene ID" value="TraesSYM3D03G01918250"/>
</dbReference>